<feature type="transmembrane region" description="Helical" evidence="6">
    <location>
        <begin position="257"/>
        <end position="279"/>
    </location>
</feature>
<dbReference type="EMBL" id="JAATIZ010000001">
    <property type="protein sequence ID" value="NJB64257.1"/>
    <property type="molecule type" value="Genomic_DNA"/>
</dbReference>
<accession>A0ABX0WLZ7</accession>
<organism evidence="8 9">
    <name type="scientific">Paenalcaligenes hominis</name>
    <dbReference type="NCBI Taxonomy" id="643674"/>
    <lineage>
        <taxon>Bacteria</taxon>
        <taxon>Pseudomonadati</taxon>
        <taxon>Pseudomonadota</taxon>
        <taxon>Betaproteobacteria</taxon>
        <taxon>Burkholderiales</taxon>
        <taxon>Alcaligenaceae</taxon>
        <taxon>Paenalcaligenes</taxon>
    </lineage>
</organism>
<feature type="transmembrane region" description="Helical" evidence="6">
    <location>
        <begin position="299"/>
        <end position="317"/>
    </location>
</feature>
<dbReference type="InterPro" id="IPR004477">
    <property type="entry name" value="ComEC_N"/>
</dbReference>
<dbReference type="NCBIfam" id="TIGR00360">
    <property type="entry name" value="ComEC_N-term"/>
    <property type="match status" value="1"/>
</dbReference>
<evidence type="ECO:0000256" key="4">
    <source>
        <dbReference type="ARBA" id="ARBA00022989"/>
    </source>
</evidence>
<evidence type="ECO:0000259" key="7">
    <source>
        <dbReference type="SMART" id="SM00849"/>
    </source>
</evidence>
<keyword evidence="2" id="KW-1003">Cell membrane</keyword>
<dbReference type="Pfam" id="PF00753">
    <property type="entry name" value="Lactamase_B"/>
    <property type="match status" value="1"/>
</dbReference>
<evidence type="ECO:0000256" key="5">
    <source>
        <dbReference type="ARBA" id="ARBA00023136"/>
    </source>
</evidence>
<dbReference type="InterPro" id="IPR025405">
    <property type="entry name" value="DUF4131"/>
</dbReference>
<gene>
    <name evidence="8" type="ORF">GGR41_000478</name>
</gene>
<evidence type="ECO:0000313" key="9">
    <source>
        <dbReference type="Proteomes" id="UP000783934"/>
    </source>
</evidence>
<protein>
    <submittedName>
        <fullName evidence="8">Competence protein ComEC</fullName>
    </submittedName>
</protein>
<proteinExistence type="predicted"/>
<dbReference type="CDD" id="cd07731">
    <property type="entry name" value="ComA-like_MBL-fold"/>
    <property type="match status" value="1"/>
</dbReference>
<keyword evidence="5 6" id="KW-0472">Membrane</keyword>
<feature type="transmembrane region" description="Helical" evidence="6">
    <location>
        <begin position="503"/>
        <end position="520"/>
    </location>
</feature>
<dbReference type="NCBIfam" id="TIGR00361">
    <property type="entry name" value="ComEC_Rec2"/>
    <property type="match status" value="1"/>
</dbReference>
<feature type="transmembrane region" description="Helical" evidence="6">
    <location>
        <begin position="406"/>
        <end position="429"/>
    </location>
</feature>
<evidence type="ECO:0000313" key="8">
    <source>
        <dbReference type="EMBL" id="NJB64257.1"/>
    </source>
</evidence>
<sequence>MVRWVAAVMVAVTVWVQQWAELWSLRILAIVGTAGLFSLGLAWCYRSQQWVFQLSLLLSAALLALTNSHYQAQQRLAQQLPAAEENQPFKLVVQIEGLARLSPNSRYVTATVLQSHPAGAPKQIALVWARGTWRGPYVPPQPQHFPELIPGQHWAVTAYLKTPHGARNPAGFDYEGYVFAQGIRAIAQVRGEPQRLASEATEWSLALWAQRARYGLRQAMLPYLESLRWGGVVLALSIGDQASIHAHDWRVFNRTGLTHLVSISGSHVTLLASVCAWVFAWGWRRLAIGRFSAAQHYPAPIAAAWLAWIIAGLYSLIAGWEVPARRTFFMFSVVVVSLSLRLPLSITVIVAWAVIGIVLFDPWSVLASGFWLSFGAVLLLVACAGWTGTALTVSSQSRWRQWWAQCWLATQWQFVISLALLPPLAFLFFEMSLVSPLSNAYGIPMIGLVITPLSLLFALCCALQWDSAAQGVLQLTHFCLELTMVPTQWLAQLDLASLPASRAPAWVVALAMVGVGVALWPKAWRWSVIGWGLLLPALFWRAPPLAHGEWRLHVLDVGQGSAVVIETARHVFLYDTGIRRAWDSDEGERTVVPYLHSLGKQRLDALILSHADLDHVGGSLSVIERLAIQQIYSSFDVRAHLHRERRLLHKDPLPLIDTLPTQPCQRGKAWQVDGVELAFIWPDRVHYEKAEATDKNAHSCVLAVHGTHQRALLTGDVGVAQEKQLLEAGLAPYDVVIVGHHGSRTSSSALWVEALQASVAVAQVGWWNRFNHPHPEVEQRWLQAGTDFYRTDRDGAVIVTSHHNALRLHSQRSRYARYWQNPFSRRQTKGNY</sequence>
<evidence type="ECO:0000256" key="2">
    <source>
        <dbReference type="ARBA" id="ARBA00022475"/>
    </source>
</evidence>
<dbReference type="Pfam" id="PF03772">
    <property type="entry name" value="Competence"/>
    <property type="match status" value="1"/>
</dbReference>
<dbReference type="PANTHER" id="PTHR30619:SF1">
    <property type="entry name" value="RECOMBINATION PROTEIN 2"/>
    <property type="match status" value="1"/>
</dbReference>
<feature type="transmembrane region" description="Helical" evidence="6">
    <location>
        <begin position="370"/>
        <end position="394"/>
    </location>
</feature>
<dbReference type="Proteomes" id="UP000783934">
    <property type="component" value="Unassembled WGS sequence"/>
</dbReference>
<name>A0ABX0WLZ7_9BURK</name>
<feature type="domain" description="Metallo-beta-lactamase" evidence="7">
    <location>
        <begin position="559"/>
        <end position="766"/>
    </location>
</feature>
<evidence type="ECO:0000256" key="1">
    <source>
        <dbReference type="ARBA" id="ARBA00004651"/>
    </source>
</evidence>
<dbReference type="RefSeq" id="WP_167660473.1">
    <property type="nucleotide sequence ID" value="NZ_BMCQ01000004.1"/>
</dbReference>
<feature type="transmembrane region" description="Helical" evidence="6">
    <location>
        <begin position="329"/>
        <end position="358"/>
    </location>
</feature>
<evidence type="ECO:0000256" key="3">
    <source>
        <dbReference type="ARBA" id="ARBA00022692"/>
    </source>
</evidence>
<dbReference type="SUPFAM" id="SSF56281">
    <property type="entry name" value="Metallo-hydrolase/oxidoreductase"/>
    <property type="match status" value="1"/>
</dbReference>
<dbReference type="InterPro" id="IPR035681">
    <property type="entry name" value="ComA-like_MBL"/>
</dbReference>
<reference evidence="8 9" key="1">
    <citation type="submission" date="2020-03" db="EMBL/GenBank/DDBJ databases">
        <title>Genomic Encyclopedia of Type Strains, Phase IV (KMG-IV): sequencing the most valuable type-strain genomes for metagenomic binning, comparative biology and taxonomic classification.</title>
        <authorList>
            <person name="Goeker M."/>
        </authorList>
    </citation>
    <scope>NUCLEOTIDE SEQUENCE [LARGE SCALE GENOMIC DNA]</scope>
    <source>
        <strain evidence="8 9">DSM 26613</strain>
    </source>
</reference>
<dbReference type="Pfam" id="PF13567">
    <property type="entry name" value="DUF4131"/>
    <property type="match status" value="1"/>
</dbReference>
<keyword evidence="4 6" id="KW-1133">Transmembrane helix</keyword>
<dbReference type="InterPro" id="IPR036866">
    <property type="entry name" value="RibonucZ/Hydroxyglut_hydro"/>
</dbReference>
<comment type="subcellular location">
    <subcellularLocation>
        <location evidence="1">Cell membrane</location>
        <topology evidence="1">Multi-pass membrane protein</topology>
    </subcellularLocation>
</comment>
<comment type="caution">
    <text evidence="8">The sequence shown here is derived from an EMBL/GenBank/DDBJ whole genome shotgun (WGS) entry which is preliminary data.</text>
</comment>
<keyword evidence="3 6" id="KW-0812">Transmembrane</keyword>
<dbReference type="InterPro" id="IPR001279">
    <property type="entry name" value="Metallo-B-lactamas"/>
</dbReference>
<dbReference type="InterPro" id="IPR004797">
    <property type="entry name" value="Competence_ComEC/Rec2"/>
</dbReference>
<feature type="transmembrane region" description="Helical" evidence="6">
    <location>
        <begin position="441"/>
        <end position="465"/>
    </location>
</feature>
<dbReference type="InterPro" id="IPR052159">
    <property type="entry name" value="Competence_DNA_uptake"/>
</dbReference>
<dbReference type="Gene3D" id="3.60.15.10">
    <property type="entry name" value="Ribonuclease Z/Hydroxyacylglutathione hydrolase-like"/>
    <property type="match status" value="1"/>
</dbReference>
<dbReference type="SMART" id="SM00849">
    <property type="entry name" value="Lactamase_B"/>
    <property type="match status" value="1"/>
</dbReference>
<dbReference type="PANTHER" id="PTHR30619">
    <property type="entry name" value="DNA INTERNALIZATION/COMPETENCE PROTEIN COMEC/REC2"/>
    <property type="match status" value="1"/>
</dbReference>
<feature type="transmembrane region" description="Helical" evidence="6">
    <location>
        <begin position="26"/>
        <end position="45"/>
    </location>
</feature>
<evidence type="ECO:0000256" key="6">
    <source>
        <dbReference type="SAM" id="Phobius"/>
    </source>
</evidence>
<keyword evidence="9" id="KW-1185">Reference proteome</keyword>